<sequence length="152" mass="18166">MKYLESYFDDDSSQSILDKEYREYKKYLINNKDNFDENTIEILAKMDYHDAKIVNVTLSEVSKAKNDWEKYIDLKINLLSYDKSTKYEVLFEDVKDFSFTKSFNNLMNNGFGDVLVMECIHDEENYIFELYLSECIPMLVKSREFKITKSKI</sequence>
<keyword evidence="2" id="KW-1185">Reference proteome</keyword>
<dbReference type="AlphaFoldDB" id="A0A1E8GJ22"/>
<dbReference type="Proteomes" id="UP000178622">
    <property type="component" value="Unassembled WGS sequence"/>
</dbReference>
<reference evidence="2" key="1">
    <citation type="submission" date="2016-09" db="EMBL/GenBank/DDBJ databases">
        <title>Draft genome sequence of a novel species of the family Streptococcaceae isolated from flowers.</title>
        <authorList>
            <person name="Chuah L.-O."/>
            <person name="Yap K.-P."/>
            <person name="Thong K.L."/>
            <person name="Liong M.T."/>
            <person name="Ahmad R."/>
            <person name="Rusul G."/>
        </authorList>
    </citation>
    <scope>NUCLEOTIDE SEQUENCE [LARGE SCALE GENOMIC DNA]</scope>
    <source>
        <strain evidence="2">DF1</strain>
    </source>
</reference>
<evidence type="ECO:0000313" key="1">
    <source>
        <dbReference type="EMBL" id="OFI48187.1"/>
    </source>
</evidence>
<accession>A0A1E8GJ22</accession>
<gene>
    <name evidence="1" type="ORF">BG261_07855</name>
</gene>
<protein>
    <submittedName>
        <fullName evidence="1">Uncharacterized protein</fullName>
    </submittedName>
</protein>
<organism evidence="1 2">
    <name type="scientific">Floricoccus tropicus</name>
    <dbReference type="NCBI Taxonomy" id="1859473"/>
    <lineage>
        <taxon>Bacteria</taxon>
        <taxon>Bacillati</taxon>
        <taxon>Bacillota</taxon>
        <taxon>Bacilli</taxon>
        <taxon>Lactobacillales</taxon>
        <taxon>Streptococcaceae</taxon>
        <taxon>Floricoccus</taxon>
    </lineage>
</organism>
<evidence type="ECO:0000313" key="2">
    <source>
        <dbReference type="Proteomes" id="UP000178622"/>
    </source>
</evidence>
<name>A0A1E8GJ22_9LACT</name>
<proteinExistence type="predicted"/>
<dbReference type="RefSeq" id="WP_070793196.1">
    <property type="nucleotide sequence ID" value="NZ_MKIR01000026.1"/>
</dbReference>
<dbReference type="EMBL" id="MKIR01000026">
    <property type="protein sequence ID" value="OFI48187.1"/>
    <property type="molecule type" value="Genomic_DNA"/>
</dbReference>
<comment type="caution">
    <text evidence="1">The sequence shown here is derived from an EMBL/GenBank/DDBJ whole genome shotgun (WGS) entry which is preliminary data.</text>
</comment>